<reference evidence="2 3" key="1">
    <citation type="submission" date="2023-04" db="EMBL/GenBank/DDBJ databases">
        <title>A novel bacteria isolated from coastal sediment.</title>
        <authorList>
            <person name="Liu X.-J."/>
            <person name="Du Z.-J."/>
        </authorList>
    </citation>
    <scope>NUCLEOTIDE SEQUENCE [LARGE SCALE GENOMIC DNA]</scope>
    <source>
        <strain evidence="2 3">SDUM461003</strain>
    </source>
</reference>
<feature type="signal peptide" evidence="1">
    <location>
        <begin position="1"/>
        <end position="22"/>
    </location>
</feature>
<gene>
    <name evidence="2" type="ORF">QEH52_18945</name>
</gene>
<dbReference type="Proteomes" id="UP001225316">
    <property type="component" value="Unassembled WGS sequence"/>
</dbReference>
<protein>
    <submittedName>
        <fullName evidence="2">Uncharacterized protein</fullName>
    </submittedName>
</protein>
<evidence type="ECO:0000256" key="1">
    <source>
        <dbReference type="SAM" id="SignalP"/>
    </source>
</evidence>
<evidence type="ECO:0000313" key="2">
    <source>
        <dbReference type="EMBL" id="MDQ8209604.1"/>
    </source>
</evidence>
<accession>A0ABU1B1M8</accession>
<proteinExistence type="predicted"/>
<evidence type="ECO:0000313" key="3">
    <source>
        <dbReference type="Proteomes" id="UP001225316"/>
    </source>
</evidence>
<organism evidence="2 3">
    <name type="scientific">Thalassobacterium maritimum</name>
    <dbReference type="NCBI Taxonomy" id="3041265"/>
    <lineage>
        <taxon>Bacteria</taxon>
        <taxon>Pseudomonadati</taxon>
        <taxon>Verrucomicrobiota</taxon>
        <taxon>Opitutia</taxon>
        <taxon>Puniceicoccales</taxon>
        <taxon>Coraliomargaritaceae</taxon>
        <taxon>Thalassobacterium</taxon>
    </lineage>
</organism>
<sequence length="298" mass="31469">MKNLKLILLLQALVLGALTVNADDDCCPDGSEPAFDCEDGGELVCDSGDCPPCSTHNLDAATEGYKCCGGEEFDPAITATPDETTAYTLALPNQILELISWLGVSNLSNEGTKTFENFEEGKECCSDSLFDYVVGKVSVDIGNEATWSPNDIPLVGGIMEELEDLPFVATQVTGNVTASQDLGGSWERTLDLDGQLGECYTDQGVFNYSATVSAGVNINVDTCWGDCDPESDTFETDHTGNLTGAVGFTGAFTPTSLAVPSLSDFSGSTTGEICLIIFVDLPSPIPNINIDHCLPNSI</sequence>
<dbReference type="RefSeq" id="WP_308952521.1">
    <property type="nucleotide sequence ID" value="NZ_JARXHW010000094.1"/>
</dbReference>
<feature type="chain" id="PRO_5046943151" evidence="1">
    <location>
        <begin position="23"/>
        <end position="298"/>
    </location>
</feature>
<keyword evidence="1" id="KW-0732">Signal</keyword>
<comment type="caution">
    <text evidence="2">The sequence shown here is derived from an EMBL/GenBank/DDBJ whole genome shotgun (WGS) entry which is preliminary data.</text>
</comment>
<name>A0ABU1B1M8_9BACT</name>
<dbReference type="EMBL" id="JARXHW010000094">
    <property type="protein sequence ID" value="MDQ8209604.1"/>
    <property type="molecule type" value="Genomic_DNA"/>
</dbReference>
<keyword evidence="3" id="KW-1185">Reference proteome</keyword>